<proteinExistence type="inferred from homology"/>
<organism evidence="6 7">
    <name type="scientific">Platanthera zijinensis</name>
    <dbReference type="NCBI Taxonomy" id="2320716"/>
    <lineage>
        <taxon>Eukaryota</taxon>
        <taxon>Viridiplantae</taxon>
        <taxon>Streptophyta</taxon>
        <taxon>Embryophyta</taxon>
        <taxon>Tracheophyta</taxon>
        <taxon>Spermatophyta</taxon>
        <taxon>Magnoliopsida</taxon>
        <taxon>Liliopsida</taxon>
        <taxon>Asparagales</taxon>
        <taxon>Orchidaceae</taxon>
        <taxon>Orchidoideae</taxon>
        <taxon>Orchideae</taxon>
        <taxon>Orchidinae</taxon>
        <taxon>Platanthera</taxon>
    </lineage>
</organism>
<dbReference type="GO" id="GO:0016020">
    <property type="term" value="C:membrane"/>
    <property type="evidence" value="ECO:0007669"/>
    <property type="project" value="UniProtKB-SubCell"/>
</dbReference>
<keyword evidence="7" id="KW-1185">Reference proteome</keyword>
<comment type="similarity">
    <text evidence="5">Belongs to the ROH1 family.</text>
</comment>
<keyword evidence="2" id="KW-0812">Transmembrane</keyword>
<gene>
    <name evidence="6" type="ORF">KSP39_PZI016431</name>
</gene>
<sequence length="378" mass="40829">MRATAGDSSGAPPATTSKPFRGFSALSLRRHQVASLEPSSDGELHLLDLLHSRLAGSLQSLLPPPSAADSKQPSLILSLPFLHKLLDALLACESDFKSLLLLVLSRNPSLILRPPLDRAITDLLDRSVKTLDLCNAVSLALQSLHLWNGHAEIAVSALYRQCPPSAPRQISRARRALSKLLSTSAGLSTSSSSCCRMCRFCSAKRHLQTVTSGLTAPRCGDSASAVLLALAVHTITALLHFSLWVMVASFQCGSGELLPPPRPPSVSRNMPWAAALDRLHEHIVEEMKRERKEGGYVVFAGMLAETVALGRSGREVLEMAKNGDVTETAIMNLAIASQKLEEGLEPAERKMREVFHRLLICREEVLRCLSNGGNSSAT</sequence>
<keyword evidence="4" id="KW-0472">Membrane</keyword>
<evidence type="ECO:0000256" key="3">
    <source>
        <dbReference type="ARBA" id="ARBA00022989"/>
    </source>
</evidence>
<evidence type="ECO:0000313" key="6">
    <source>
        <dbReference type="EMBL" id="KAK8930878.1"/>
    </source>
</evidence>
<name>A0AAP0G0I1_9ASPA</name>
<evidence type="ECO:0000256" key="2">
    <source>
        <dbReference type="ARBA" id="ARBA00022692"/>
    </source>
</evidence>
<protein>
    <submittedName>
        <fullName evidence="6">Uncharacterized protein</fullName>
    </submittedName>
</protein>
<evidence type="ECO:0000256" key="4">
    <source>
        <dbReference type="ARBA" id="ARBA00023136"/>
    </source>
</evidence>
<dbReference type="InterPro" id="IPR008511">
    <property type="entry name" value="ROH1-like"/>
</dbReference>
<keyword evidence="3" id="KW-1133">Transmembrane helix</keyword>
<evidence type="ECO:0000256" key="5">
    <source>
        <dbReference type="ARBA" id="ARBA00035114"/>
    </source>
</evidence>
<evidence type="ECO:0000256" key="1">
    <source>
        <dbReference type="ARBA" id="ARBA00004167"/>
    </source>
</evidence>
<comment type="subcellular location">
    <subcellularLocation>
        <location evidence="1">Membrane</location>
        <topology evidence="1">Single-pass membrane protein</topology>
    </subcellularLocation>
</comment>
<dbReference type="Pfam" id="PF05633">
    <property type="entry name" value="ROH1-like"/>
    <property type="match status" value="1"/>
</dbReference>
<dbReference type="Proteomes" id="UP001418222">
    <property type="component" value="Unassembled WGS sequence"/>
</dbReference>
<evidence type="ECO:0000313" key="7">
    <source>
        <dbReference type="Proteomes" id="UP001418222"/>
    </source>
</evidence>
<dbReference type="PANTHER" id="PTHR31509">
    <property type="entry name" value="BPS1-LIKE PROTEIN"/>
    <property type="match status" value="1"/>
</dbReference>
<dbReference type="AlphaFoldDB" id="A0AAP0G0I1"/>
<reference evidence="6 7" key="1">
    <citation type="journal article" date="2022" name="Nat. Plants">
        <title>Genomes of leafy and leafless Platanthera orchids illuminate the evolution of mycoheterotrophy.</title>
        <authorList>
            <person name="Li M.H."/>
            <person name="Liu K.W."/>
            <person name="Li Z."/>
            <person name="Lu H.C."/>
            <person name="Ye Q.L."/>
            <person name="Zhang D."/>
            <person name="Wang J.Y."/>
            <person name="Li Y.F."/>
            <person name="Zhong Z.M."/>
            <person name="Liu X."/>
            <person name="Yu X."/>
            <person name="Liu D.K."/>
            <person name="Tu X.D."/>
            <person name="Liu B."/>
            <person name="Hao Y."/>
            <person name="Liao X.Y."/>
            <person name="Jiang Y.T."/>
            <person name="Sun W.H."/>
            <person name="Chen J."/>
            <person name="Chen Y.Q."/>
            <person name="Ai Y."/>
            <person name="Zhai J.W."/>
            <person name="Wu S.S."/>
            <person name="Zhou Z."/>
            <person name="Hsiao Y.Y."/>
            <person name="Wu W.L."/>
            <person name="Chen Y.Y."/>
            <person name="Lin Y.F."/>
            <person name="Hsu J.L."/>
            <person name="Li C.Y."/>
            <person name="Wang Z.W."/>
            <person name="Zhao X."/>
            <person name="Zhong W.Y."/>
            <person name="Ma X.K."/>
            <person name="Ma L."/>
            <person name="Huang J."/>
            <person name="Chen G.Z."/>
            <person name="Huang M.Z."/>
            <person name="Huang L."/>
            <person name="Peng D.H."/>
            <person name="Luo Y.B."/>
            <person name="Zou S.Q."/>
            <person name="Chen S.P."/>
            <person name="Lan S."/>
            <person name="Tsai W.C."/>
            <person name="Van de Peer Y."/>
            <person name="Liu Z.J."/>
        </authorList>
    </citation>
    <scope>NUCLEOTIDE SEQUENCE [LARGE SCALE GENOMIC DNA]</scope>
    <source>
        <strain evidence="6">Lor287</strain>
    </source>
</reference>
<accession>A0AAP0G0I1</accession>
<dbReference type="EMBL" id="JBBWWQ010000014">
    <property type="protein sequence ID" value="KAK8930878.1"/>
    <property type="molecule type" value="Genomic_DNA"/>
</dbReference>
<comment type="caution">
    <text evidence="6">The sequence shown here is derived from an EMBL/GenBank/DDBJ whole genome shotgun (WGS) entry which is preliminary data.</text>
</comment>